<name>J3N1S0_ORYBR</name>
<dbReference type="SMART" id="SM00774">
    <property type="entry name" value="WRKY"/>
    <property type="match status" value="1"/>
</dbReference>
<keyword evidence="2" id="KW-0805">Transcription regulation</keyword>
<reference evidence="8" key="1">
    <citation type="journal article" date="2013" name="Nat. Commun.">
        <title>Whole-genome sequencing of Oryza brachyantha reveals mechanisms underlying Oryza genome evolution.</title>
        <authorList>
            <person name="Chen J."/>
            <person name="Huang Q."/>
            <person name="Gao D."/>
            <person name="Wang J."/>
            <person name="Lang Y."/>
            <person name="Liu T."/>
            <person name="Li B."/>
            <person name="Bai Z."/>
            <person name="Luis Goicoechea J."/>
            <person name="Liang C."/>
            <person name="Chen C."/>
            <person name="Zhang W."/>
            <person name="Sun S."/>
            <person name="Liao Y."/>
            <person name="Zhang X."/>
            <person name="Yang L."/>
            <person name="Song C."/>
            <person name="Wang M."/>
            <person name="Shi J."/>
            <person name="Liu G."/>
            <person name="Liu J."/>
            <person name="Zhou H."/>
            <person name="Zhou W."/>
            <person name="Yu Q."/>
            <person name="An N."/>
            <person name="Chen Y."/>
            <person name="Cai Q."/>
            <person name="Wang B."/>
            <person name="Liu B."/>
            <person name="Min J."/>
            <person name="Huang Y."/>
            <person name="Wu H."/>
            <person name="Li Z."/>
            <person name="Zhang Y."/>
            <person name="Yin Y."/>
            <person name="Song W."/>
            <person name="Jiang J."/>
            <person name="Jackson S.A."/>
            <person name="Wing R.A."/>
            <person name="Wang J."/>
            <person name="Chen M."/>
        </authorList>
    </citation>
    <scope>NUCLEOTIDE SEQUENCE [LARGE SCALE GENOMIC DNA]</scope>
    <source>
        <strain evidence="8">cv. IRGC 101232</strain>
    </source>
</reference>
<dbReference type="InterPro" id="IPR036576">
    <property type="entry name" value="WRKY_dom_sf"/>
</dbReference>
<proteinExistence type="predicted"/>
<evidence type="ECO:0000256" key="2">
    <source>
        <dbReference type="ARBA" id="ARBA00023015"/>
    </source>
</evidence>
<dbReference type="EnsemblPlants" id="OB10G14680.1">
    <property type="protein sequence ID" value="OB10G14680.1"/>
    <property type="gene ID" value="OB10G14680"/>
</dbReference>
<evidence type="ECO:0000313" key="9">
    <source>
        <dbReference type="Proteomes" id="UP000006038"/>
    </source>
</evidence>
<keyword evidence="9" id="KW-1185">Reference proteome</keyword>
<protein>
    <recommendedName>
        <fullName evidence="7">WRKY domain-containing protein</fullName>
    </recommendedName>
</protein>
<dbReference type="PANTHER" id="PTHR31282">
    <property type="entry name" value="WRKY TRANSCRIPTION FACTOR 21-RELATED"/>
    <property type="match status" value="1"/>
</dbReference>
<reference evidence="8" key="2">
    <citation type="submission" date="2013-04" db="UniProtKB">
        <authorList>
            <consortium name="EnsemblPlants"/>
        </authorList>
    </citation>
    <scope>IDENTIFICATION</scope>
</reference>
<dbReference type="InterPro" id="IPR003657">
    <property type="entry name" value="WRKY_dom"/>
</dbReference>
<dbReference type="InterPro" id="IPR044810">
    <property type="entry name" value="WRKY_plant"/>
</dbReference>
<dbReference type="Gramene" id="OB10G14680.1">
    <property type="protein sequence ID" value="OB10G14680.1"/>
    <property type="gene ID" value="OB10G14680"/>
</dbReference>
<dbReference type="PROSITE" id="PS50811">
    <property type="entry name" value="WRKY"/>
    <property type="match status" value="1"/>
</dbReference>
<dbReference type="AlphaFoldDB" id="J3N1S0"/>
<dbReference type="Proteomes" id="UP000006038">
    <property type="component" value="Chromosome 10"/>
</dbReference>
<evidence type="ECO:0000256" key="6">
    <source>
        <dbReference type="SAM" id="MobiDB-lite"/>
    </source>
</evidence>
<accession>J3N1S0</accession>
<evidence type="ECO:0000256" key="5">
    <source>
        <dbReference type="ARBA" id="ARBA00023242"/>
    </source>
</evidence>
<evidence type="ECO:0000256" key="1">
    <source>
        <dbReference type="ARBA" id="ARBA00004123"/>
    </source>
</evidence>
<feature type="region of interest" description="Disordered" evidence="6">
    <location>
        <begin position="169"/>
        <end position="246"/>
    </location>
</feature>
<feature type="domain" description="WRKY" evidence="7">
    <location>
        <begin position="19"/>
        <end position="56"/>
    </location>
</feature>
<feature type="compositionally biased region" description="Low complexity" evidence="6">
    <location>
        <begin position="186"/>
        <end position="206"/>
    </location>
</feature>
<dbReference type="Pfam" id="PF03106">
    <property type="entry name" value="WRKY"/>
    <property type="match status" value="2"/>
</dbReference>
<dbReference type="Gene3D" id="2.20.25.80">
    <property type="entry name" value="WRKY domain"/>
    <property type="match status" value="2"/>
</dbReference>
<keyword evidence="4" id="KW-0804">Transcription</keyword>
<comment type="subcellular location">
    <subcellularLocation>
        <location evidence="1">Nucleus</location>
    </subcellularLocation>
</comment>
<keyword evidence="5" id="KW-0539">Nucleus</keyword>
<dbReference type="HOGENOM" id="CLU_971037_0_0_1"/>
<evidence type="ECO:0000256" key="4">
    <source>
        <dbReference type="ARBA" id="ARBA00023163"/>
    </source>
</evidence>
<evidence type="ECO:0000256" key="3">
    <source>
        <dbReference type="ARBA" id="ARBA00023125"/>
    </source>
</evidence>
<evidence type="ECO:0000313" key="8">
    <source>
        <dbReference type="EnsemblPlants" id="OB10G14680.1"/>
    </source>
</evidence>
<dbReference type="GO" id="GO:0043565">
    <property type="term" value="F:sequence-specific DNA binding"/>
    <property type="evidence" value="ECO:0007669"/>
    <property type="project" value="InterPro"/>
</dbReference>
<evidence type="ECO:0000259" key="7">
    <source>
        <dbReference type="PROSITE" id="PS50811"/>
    </source>
</evidence>
<dbReference type="GO" id="GO:0003700">
    <property type="term" value="F:DNA-binding transcription factor activity"/>
    <property type="evidence" value="ECO:0007669"/>
    <property type="project" value="InterPro"/>
</dbReference>
<keyword evidence="3" id="KW-0238">DNA-binding</keyword>
<sequence length="287" mass="31443">MMLQEGHPTCVNLTPIPHTDGHLWRKYGEKKIKNSPFPRTLTHAKRVCISGSSRRKTSVEYQLEMGDGTITKPIIMALVLHIRLIIRRVVILFHLPLKVSWLTRLYYRCSYRDDRNCVATKVVQQENDADPPLYRVTYIHHHTCSPPPPAPPPGDVVFADPPWPGKADQPVFFRFSPTGADPPSSPAHHQQWQHAAAAGGAPGPSAVATRSSGGGGPGAAPRDGRRREVAGGHPLRPAAHAADVDVPRRRRWAQTDEVVGATAVGDDGRRVGHVLGVRFGLVAIRFG</sequence>
<dbReference type="SUPFAM" id="SSF118290">
    <property type="entry name" value="WRKY DNA-binding domain"/>
    <property type="match status" value="2"/>
</dbReference>
<dbReference type="GO" id="GO:0005634">
    <property type="term" value="C:nucleus"/>
    <property type="evidence" value="ECO:0007669"/>
    <property type="project" value="UniProtKB-SubCell"/>
</dbReference>
<organism evidence="8">
    <name type="scientific">Oryza brachyantha</name>
    <name type="common">malo sina</name>
    <dbReference type="NCBI Taxonomy" id="4533"/>
    <lineage>
        <taxon>Eukaryota</taxon>
        <taxon>Viridiplantae</taxon>
        <taxon>Streptophyta</taxon>
        <taxon>Embryophyta</taxon>
        <taxon>Tracheophyta</taxon>
        <taxon>Spermatophyta</taxon>
        <taxon>Magnoliopsida</taxon>
        <taxon>Liliopsida</taxon>
        <taxon>Poales</taxon>
        <taxon>Poaceae</taxon>
        <taxon>BOP clade</taxon>
        <taxon>Oryzoideae</taxon>
        <taxon>Oryzeae</taxon>
        <taxon>Oryzinae</taxon>
        <taxon>Oryza</taxon>
    </lineage>
</organism>
<dbReference type="STRING" id="4533.J3N1S0"/>